<organism evidence="2 3">
    <name type="scientific">Actinoalloteichus fjordicus</name>
    <dbReference type="NCBI Taxonomy" id="1612552"/>
    <lineage>
        <taxon>Bacteria</taxon>
        <taxon>Bacillati</taxon>
        <taxon>Actinomycetota</taxon>
        <taxon>Actinomycetes</taxon>
        <taxon>Pseudonocardiales</taxon>
        <taxon>Pseudonocardiaceae</taxon>
        <taxon>Actinoalloteichus</taxon>
    </lineage>
</organism>
<evidence type="ECO:0000313" key="2">
    <source>
        <dbReference type="EMBL" id="APU14876.1"/>
    </source>
</evidence>
<dbReference type="KEGG" id="acad:UA74_14090"/>
<feature type="region of interest" description="Disordered" evidence="1">
    <location>
        <begin position="1"/>
        <end position="21"/>
    </location>
</feature>
<name>A0AAC9LCN4_9PSEU</name>
<reference evidence="3" key="1">
    <citation type="submission" date="2016-06" db="EMBL/GenBank/DDBJ databases">
        <title>Complete genome sequence of Actinoalloteichus fjordicus DSM 46855 (=ADI127-17), type strain of the new species Actinoalloteichus fjordicus.</title>
        <authorList>
            <person name="Ruckert C."/>
            <person name="Nouioui I."/>
            <person name="Willmese J."/>
            <person name="van Wezel G."/>
            <person name="Klenk H.-P."/>
            <person name="Kalinowski J."/>
            <person name="Zotchev S.B."/>
        </authorList>
    </citation>
    <scope>NUCLEOTIDE SEQUENCE [LARGE SCALE GENOMIC DNA]</scope>
    <source>
        <strain evidence="3">ADI127-7</strain>
    </source>
</reference>
<accession>A0AAC9LCN4</accession>
<keyword evidence="3" id="KW-1185">Reference proteome</keyword>
<evidence type="ECO:0000313" key="3">
    <source>
        <dbReference type="Proteomes" id="UP000185511"/>
    </source>
</evidence>
<sequence>MRRITRDQLRQRHGSRDDAAHYGDCDLLGRPAARCDAHGRHGRAGPAGAAERVAAYVEAGADELGFAVDGGDYLRQVELIAEIRSRL</sequence>
<dbReference type="Proteomes" id="UP000185511">
    <property type="component" value="Chromosome"/>
</dbReference>
<dbReference type="RefSeq" id="WP_075740653.1">
    <property type="nucleotide sequence ID" value="NZ_CP016076.1"/>
</dbReference>
<dbReference type="EMBL" id="CP016076">
    <property type="protein sequence ID" value="APU14876.1"/>
    <property type="molecule type" value="Genomic_DNA"/>
</dbReference>
<gene>
    <name evidence="2" type="ORF">UA74_14090</name>
</gene>
<protein>
    <submittedName>
        <fullName evidence="2">Uncharacterized protein</fullName>
    </submittedName>
</protein>
<evidence type="ECO:0000256" key="1">
    <source>
        <dbReference type="SAM" id="MobiDB-lite"/>
    </source>
</evidence>
<proteinExistence type="predicted"/>
<dbReference type="AlphaFoldDB" id="A0AAC9LCN4"/>